<evidence type="ECO:0000256" key="1">
    <source>
        <dbReference type="SAM" id="MobiDB-lite"/>
    </source>
</evidence>
<feature type="compositionally biased region" description="Polar residues" evidence="1">
    <location>
        <begin position="319"/>
        <end position="328"/>
    </location>
</feature>
<dbReference type="InParanoid" id="A0A7M7TG94"/>
<feature type="region of interest" description="Disordered" evidence="1">
    <location>
        <begin position="319"/>
        <end position="867"/>
    </location>
</feature>
<reference evidence="2" key="2">
    <citation type="submission" date="2021-01" db="UniProtKB">
        <authorList>
            <consortium name="EnsemblMetazoa"/>
        </authorList>
    </citation>
    <scope>IDENTIFICATION</scope>
</reference>
<feature type="compositionally biased region" description="Polar residues" evidence="1">
    <location>
        <begin position="1035"/>
        <end position="1054"/>
    </location>
</feature>
<feature type="compositionally biased region" description="Basic and acidic residues" evidence="1">
    <location>
        <begin position="850"/>
        <end position="861"/>
    </location>
</feature>
<dbReference type="AlphaFoldDB" id="A0A7M7TG94"/>
<feature type="compositionally biased region" description="Basic and acidic residues" evidence="1">
    <location>
        <begin position="954"/>
        <end position="964"/>
    </location>
</feature>
<feature type="compositionally biased region" description="Basic and acidic residues" evidence="1">
    <location>
        <begin position="702"/>
        <end position="714"/>
    </location>
</feature>
<dbReference type="OrthoDB" id="5966728at2759"/>
<protein>
    <submittedName>
        <fullName evidence="2">Uncharacterized protein</fullName>
    </submittedName>
</protein>
<feature type="region of interest" description="Disordered" evidence="1">
    <location>
        <begin position="1015"/>
        <end position="1054"/>
    </location>
</feature>
<feature type="compositionally biased region" description="Basic and acidic residues" evidence="1">
    <location>
        <begin position="499"/>
        <end position="509"/>
    </location>
</feature>
<organism evidence="2 3">
    <name type="scientific">Strongylocentrotus purpuratus</name>
    <name type="common">Purple sea urchin</name>
    <dbReference type="NCBI Taxonomy" id="7668"/>
    <lineage>
        <taxon>Eukaryota</taxon>
        <taxon>Metazoa</taxon>
        <taxon>Echinodermata</taxon>
        <taxon>Eleutherozoa</taxon>
        <taxon>Echinozoa</taxon>
        <taxon>Echinoidea</taxon>
        <taxon>Euechinoidea</taxon>
        <taxon>Echinacea</taxon>
        <taxon>Camarodonta</taxon>
        <taxon>Echinidea</taxon>
        <taxon>Strongylocentrotidae</taxon>
        <taxon>Strongylocentrotus</taxon>
    </lineage>
</organism>
<feature type="region of interest" description="Disordered" evidence="1">
    <location>
        <begin position="1068"/>
        <end position="1092"/>
    </location>
</feature>
<feature type="compositionally biased region" description="Basic and acidic residues" evidence="1">
    <location>
        <begin position="332"/>
        <end position="350"/>
    </location>
</feature>
<dbReference type="EnsemblMetazoa" id="XM_777900">
    <property type="protein sequence ID" value="XP_782993"/>
    <property type="gene ID" value="LOC577686"/>
</dbReference>
<feature type="compositionally biased region" description="Basic and acidic residues" evidence="1">
    <location>
        <begin position="762"/>
        <end position="772"/>
    </location>
</feature>
<dbReference type="RefSeq" id="XP_782993.3">
    <property type="nucleotide sequence ID" value="XM_777900.5"/>
</dbReference>
<feature type="region of interest" description="Disordered" evidence="1">
    <location>
        <begin position="233"/>
        <end position="270"/>
    </location>
</feature>
<proteinExistence type="predicted"/>
<feature type="compositionally biased region" description="Low complexity" evidence="1">
    <location>
        <begin position="828"/>
        <end position="846"/>
    </location>
</feature>
<sequence>MADSGRCDQNSETHFGVDWDNVVLLLAKALKQENADVFLEVYDNLIPSNLPSKEIEHLKETARRIAELPEKEFDILMAGSVTDYQPSVLEQQQSCDPPKAQTVSCHMAATDETVGINAGVDGKITAPSETAIKSASVFETPNESSVHLDCNDVGAKSNLQLKHAVNDKGANNLISQAKKDDVTVKKHEAASSEDSKVENEAQHSNVDIGASISFGLKRNATTSVGNKPKLAEKIPVINTNSHRLLSTKNKSGDSTQGSKPSVSSPSPHTIDKLMNRAVDIVDASEYPESPTCPKPEFIDNESLDHADAVALNYVSGASNFSRRSQGNNAIEKPVEREMQPVKLESSREQEGLCCSSSSGKLPKNYGSIDSPEPPTGSSIISSPEDENSPTASSTTEVRDDGGGVGGAGGSEVQDEPTKKKRKRKKKKKGNAEADPAGTANSSDHENKGLTSPGTSGAEDSNKITEPVSQPLPKLKTQPPPTNGPSGAPSKTSALPTKTKKAENKNEKKQTNNAKKQVESSVEDSKPVSKSISSIKPDRPKSLDMSDKDDALRTTYESSSDKKLSNDKAVKLDGDRCAAKEDNASDINSESGNDAEKSSEDTSVKASQESSMDENFRDEDESNENEWQTYGIKKSKRRALAAEDRYSLRPSPADNLRRSYYSGPFDPKLRKSSSEPSGMSKWMDVSDNRPVHRHASFSRHHNLREEFHSYSRKADNLPADEIVEKPPPPVSANSYAAKLKAKPPVPPSASGRKSQESQPVVGDHQESKAEDGKTVSVSLESGATDSGEQQEDPPLIKPPEAKDNFETKSSTSSTTGELDSQTDLSEIPAKAYSSSAVSAATAAKSASLPRDMGRIPDAELPKQDNTSADNVVQYLDLQCSNDTYAARLKQSINKSTTDTKTPSKVLSTQQETSKASDDVKPARTSKLEISHKAVSLDSAPPAQAVVPKKSSSANSKDKDSMRTVKSETSLNLTSEGTPVIQDNSFPFEAEPAESFDITFGSVKFCESDFELIDDVTQSNQQQKGKSDSKPVPRPSPVNNHENRTSASSPTPPNQVSCADLEKAWIAKSPQNNDKSDNHHGRKTTPDSTSTVPSVPASLAAILASGNKNNTPHATVGENNNLKKKPLDQQQYWAARFNHSELADMLLKEWEKLNFELTKQSSKVVVYEEE</sequence>
<feature type="region of interest" description="Disordered" evidence="1">
    <location>
        <begin position="890"/>
        <end position="982"/>
    </location>
</feature>
<accession>A0A7M7TG94</accession>
<evidence type="ECO:0000313" key="3">
    <source>
        <dbReference type="Proteomes" id="UP000007110"/>
    </source>
</evidence>
<evidence type="ECO:0000313" key="2">
    <source>
        <dbReference type="EnsemblMetazoa" id="XP_782993"/>
    </source>
</evidence>
<feature type="compositionally biased region" description="Basic and acidic residues" evidence="1">
    <location>
        <begin position="535"/>
        <end position="551"/>
    </location>
</feature>
<feature type="compositionally biased region" description="Polar residues" evidence="1">
    <location>
        <begin position="965"/>
        <end position="982"/>
    </location>
</feature>
<feature type="compositionally biased region" description="Basic and acidic residues" evidence="1">
    <location>
        <begin position="558"/>
        <end position="582"/>
    </location>
</feature>
<feature type="compositionally biased region" description="Basic and acidic residues" evidence="1">
    <location>
        <begin position="593"/>
        <end position="602"/>
    </location>
</feature>
<feature type="compositionally biased region" description="Basic residues" evidence="1">
    <location>
        <begin position="690"/>
        <end position="701"/>
    </location>
</feature>
<feature type="compositionally biased region" description="Polar residues" evidence="1">
    <location>
        <begin position="237"/>
        <end position="267"/>
    </location>
</feature>
<reference evidence="3" key="1">
    <citation type="submission" date="2015-02" db="EMBL/GenBank/DDBJ databases">
        <title>Genome sequencing for Strongylocentrotus purpuratus.</title>
        <authorList>
            <person name="Murali S."/>
            <person name="Liu Y."/>
            <person name="Vee V."/>
            <person name="English A."/>
            <person name="Wang M."/>
            <person name="Skinner E."/>
            <person name="Han Y."/>
            <person name="Muzny D.M."/>
            <person name="Worley K.C."/>
            <person name="Gibbs R.A."/>
        </authorList>
    </citation>
    <scope>NUCLEOTIDE SEQUENCE</scope>
</reference>
<keyword evidence="3" id="KW-1185">Reference proteome</keyword>
<feature type="compositionally biased region" description="Polar residues" evidence="1">
    <location>
        <begin position="774"/>
        <end position="786"/>
    </location>
</feature>
<dbReference type="GeneID" id="577686"/>
<feature type="compositionally biased region" description="Polar residues" evidence="1">
    <location>
        <begin position="890"/>
        <end position="912"/>
    </location>
</feature>
<dbReference type="Proteomes" id="UP000007110">
    <property type="component" value="Unassembled WGS sequence"/>
</dbReference>
<feature type="compositionally biased region" description="Basic residues" evidence="1">
    <location>
        <begin position="418"/>
        <end position="428"/>
    </location>
</feature>
<feature type="compositionally biased region" description="Basic and acidic residues" evidence="1">
    <location>
        <begin position="913"/>
        <end position="930"/>
    </location>
</feature>
<name>A0A7M7TG94_STRPU</name>
<feature type="compositionally biased region" description="Polar residues" evidence="1">
    <location>
        <begin position="448"/>
        <end position="458"/>
    </location>
</feature>
<dbReference type="OMA" id="MLLAEWR"/>